<evidence type="ECO:0000313" key="10">
    <source>
        <dbReference type="Proteomes" id="UP000306420"/>
    </source>
</evidence>
<protein>
    <submittedName>
        <fullName evidence="9">Acyl-CoA dehydrogenase family protein</fullName>
    </submittedName>
</protein>
<evidence type="ECO:0000313" key="9">
    <source>
        <dbReference type="EMBL" id="TLQ41181.1"/>
    </source>
</evidence>
<name>A0A5R9DUN1_9LACT</name>
<dbReference type="Gene3D" id="1.10.540.10">
    <property type="entry name" value="Acyl-CoA dehydrogenase/oxidase, N-terminal domain"/>
    <property type="match status" value="1"/>
</dbReference>
<evidence type="ECO:0000256" key="5">
    <source>
        <dbReference type="RuleBase" id="RU362125"/>
    </source>
</evidence>
<dbReference type="AlphaFoldDB" id="A0A5R9DUN1"/>
<feature type="domain" description="Acyl-CoA dehydrogenase/oxidase N-terminal" evidence="8">
    <location>
        <begin position="3"/>
        <end position="112"/>
    </location>
</feature>
<evidence type="ECO:0000256" key="1">
    <source>
        <dbReference type="ARBA" id="ARBA00001974"/>
    </source>
</evidence>
<dbReference type="InterPro" id="IPR036250">
    <property type="entry name" value="AcylCo_DH-like_C"/>
</dbReference>
<dbReference type="EMBL" id="VBSP01000019">
    <property type="protein sequence ID" value="TLQ41181.1"/>
    <property type="molecule type" value="Genomic_DNA"/>
</dbReference>
<dbReference type="InterPro" id="IPR046373">
    <property type="entry name" value="Acyl-CoA_Oxase/DH_mid-dom_sf"/>
</dbReference>
<reference evidence="9 10" key="1">
    <citation type="submission" date="2019-05" db="EMBL/GenBank/DDBJ databases">
        <title>The metagenome of a microbial culture collection derived from dairy environment covers the genomic content of the human microbiome.</title>
        <authorList>
            <person name="Roder T."/>
            <person name="Wuthrich D."/>
            <person name="Sattari Z."/>
            <person name="Von Ah U."/>
            <person name="Bar C."/>
            <person name="Ronchi F."/>
            <person name="Macpherson A.J."/>
            <person name="Ganal-Vonarburg S.C."/>
            <person name="Bruggmann R."/>
            <person name="Vergeres G."/>
        </authorList>
    </citation>
    <scope>NUCLEOTIDE SEQUENCE [LARGE SCALE GENOMIC DNA]</scope>
    <source>
        <strain evidence="9 10">FAM 24227</strain>
    </source>
</reference>
<dbReference type="PROSITE" id="PS00073">
    <property type="entry name" value="ACYL_COA_DH_2"/>
    <property type="match status" value="1"/>
</dbReference>
<dbReference type="CDD" id="cd00567">
    <property type="entry name" value="ACAD"/>
    <property type="match status" value="1"/>
</dbReference>
<evidence type="ECO:0000259" key="8">
    <source>
        <dbReference type="Pfam" id="PF02771"/>
    </source>
</evidence>
<dbReference type="GO" id="GO:0050660">
    <property type="term" value="F:flavin adenine dinucleotide binding"/>
    <property type="evidence" value="ECO:0007669"/>
    <property type="project" value="InterPro"/>
</dbReference>
<dbReference type="GO" id="GO:0003995">
    <property type="term" value="F:acyl-CoA dehydrogenase activity"/>
    <property type="evidence" value="ECO:0007669"/>
    <property type="project" value="InterPro"/>
</dbReference>
<dbReference type="Gene3D" id="2.40.110.10">
    <property type="entry name" value="Butyryl-CoA Dehydrogenase, subunit A, domain 2"/>
    <property type="match status" value="1"/>
</dbReference>
<evidence type="ECO:0000256" key="2">
    <source>
        <dbReference type="ARBA" id="ARBA00009347"/>
    </source>
</evidence>
<feature type="domain" description="Acyl-CoA dehydrogenase/oxidase C-terminal" evidence="6">
    <location>
        <begin position="230"/>
        <end position="365"/>
    </location>
</feature>
<sequence length="372" mass="41397">MSKEVHALFEEIIQYTNDELTQVTKHYDATEEYPTEYVDYFFKRDIFRLLLSEDSETEDFYTFIKIIQIVSKQFPALASILLTQGTYGVWPIHRFGTSAQKKQHLNPALSGENLIAYAYSEIEGSNPELMMTEAIETESGWTLNGVKANVSNASVASTLIIAAKAMKQNGETCHGLFIVNAQTPGIEISEPIEKMGMKALPVSTLTLTDVHIEKDQVLGGILAGNEQNENLMNKMKLAVSAQALGIAQGSMEKGLLFTGYERQFGKRLIDLQMNQFRLAELETLIQATEAFIKQVVETNANNTSKVAMAKLMSSNVAIETTDTVIQITGGYGYMRNNDIERYVRDAKITGIYGGSSDSQKKIIAQPWLSKEK</sequence>
<comment type="caution">
    <text evidence="9">The sequence shown here is derived from an EMBL/GenBank/DDBJ whole genome shotgun (WGS) entry which is preliminary data.</text>
</comment>
<dbReference type="OrthoDB" id="9802447at2"/>
<keyword evidence="4 5" id="KW-0274">FAD</keyword>
<organism evidence="9 10">
    <name type="scientific">Ruoffia tabacinasalis</name>
    <dbReference type="NCBI Taxonomy" id="87458"/>
    <lineage>
        <taxon>Bacteria</taxon>
        <taxon>Bacillati</taxon>
        <taxon>Bacillota</taxon>
        <taxon>Bacilli</taxon>
        <taxon>Lactobacillales</taxon>
        <taxon>Aerococcaceae</taxon>
        <taxon>Ruoffia</taxon>
    </lineage>
</organism>
<gene>
    <name evidence="9" type="ORF">FEZ33_06455</name>
</gene>
<dbReference type="PANTHER" id="PTHR43884:SF12">
    <property type="entry name" value="ISOVALERYL-COA DEHYDROGENASE, MITOCHONDRIAL-RELATED"/>
    <property type="match status" value="1"/>
</dbReference>
<proteinExistence type="inferred from homology"/>
<feature type="domain" description="Acyl-CoA oxidase/dehydrogenase middle" evidence="7">
    <location>
        <begin position="120"/>
        <end position="210"/>
    </location>
</feature>
<evidence type="ECO:0000259" key="6">
    <source>
        <dbReference type="Pfam" id="PF00441"/>
    </source>
</evidence>
<comment type="cofactor">
    <cofactor evidence="1 5">
        <name>FAD</name>
        <dbReference type="ChEBI" id="CHEBI:57692"/>
    </cofactor>
</comment>
<dbReference type="RefSeq" id="WP_138404584.1">
    <property type="nucleotide sequence ID" value="NZ_VBSP01000019.1"/>
</dbReference>
<dbReference type="Pfam" id="PF00441">
    <property type="entry name" value="Acyl-CoA_dh_1"/>
    <property type="match status" value="1"/>
</dbReference>
<dbReference type="SUPFAM" id="SSF47203">
    <property type="entry name" value="Acyl-CoA dehydrogenase C-terminal domain-like"/>
    <property type="match status" value="1"/>
</dbReference>
<dbReference type="Proteomes" id="UP000306420">
    <property type="component" value="Unassembled WGS sequence"/>
</dbReference>
<dbReference type="InterPro" id="IPR037069">
    <property type="entry name" value="AcylCoA_DH/ox_N_sf"/>
</dbReference>
<accession>A0A5R9DUN1</accession>
<evidence type="ECO:0000259" key="7">
    <source>
        <dbReference type="Pfam" id="PF02770"/>
    </source>
</evidence>
<dbReference type="InterPro" id="IPR013786">
    <property type="entry name" value="AcylCoA_DH/ox_N"/>
</dbReference>
<comment type="similarity">
    <text evidence="2 5">Belongs to the acyl-CoA dehydrogenase family.</text>
</comment>
<dbReference type="Pfam" id="PF02770">
    <property type="entry name" value="Acyl-CoA_dh_M"/>
    <property type="match status" value="1"/>
</dbReference>
<evidence type="ECO:0000256" key="3">
    <source>
        <dbReference type="ARBA" id="ARBA00022630"/>
    </source>
</evidence>
<dbReference type="InterPro" id="IPR006091">
    <property type="entry name" value="Acyl-CoA_Oxase/DH_mid-dom"/>
</dbReference>
<dbReference type="InterPro" id="IPR009075">
    <property type="entry name" value="AcylCo_DH/oxidase_C"/>
</dbReference>
<dbReference type="PANTHER" id="PTHR43884">
    <property type="entry name" value="ACYL-COA DEHYDROGENASE"/>
    <property type="match status" value="1"/>
</dbReference>
<dbReference type="Gene3D" id="1.20.140.10">
    <property type="entry name" value="Butyryl-CoA Dehydrogenase, subunit A, domain 3"/>
    <property type="match status" value="1"/>
</dbReference>
<dbReference type="Pfam" id="PF02771">
    <property type="entry name" value="Acyl-CoA_dh_N"/>
    <property type="match status" value="1"/>
</dbReference>
<evidence type="ECO:0000256" key="4">
    <source>
        <dbReference type="ARBA" id="ARBA00022827"/>
    </source>
</evidence>
<dbReference type="InterPro" id="IPR006089">
    <property type="entry name" value="Acyl-CoA_DH_CS"/>
</dbReference>
<dbReference type="SUPFAM" id="SSF56645">
    <property type="entry name" value="Acyl-CoA dehydrogenase NM domain-like"/>
    <property type="match status" value="1"/>
</dbReference>
<dbReference type="InterPro" id="IPR009100">
    <property type="entry name" value="AcylCoA_DH/oxidase_NM_dom_sf"/>
</dbReference>
<keyword evidence="5" id="KW-0560">Oxidoreductase</keyword>
<keyword evidence="3 5" id="KW-0285">Flavoprotein</keyword>